<protein>
    <recommendedName>
        <fullName evidence="4">Ras-associating domain-containing protein</fullName>
    </recommendedName>
</protein>
<dbReference type="SUPFAM" id="SSF54236">
    <property type="entry name" value="Ubiquitin-like"/>
    <property type="match status" value="1"/>
</dbReference>
<dbReference type="AlphaFoldDB" id="A0A3P7NUC1"/>
<reference evidence="2 3" key="1">
    <citation type="submission" date="2018-11" db="EMBL/GenBank/DDBJ databases">
        <authorList>
            <consortium name="Pathogen Informatics"/>
        </authorList>
    </citation>
    <scope>NUCLEOTIDE SEQUENCE [LARGE SCALE GENOMIC DNA]</scope>
</reference>
<dbReference type="Proteomes" id="UP000281553">
    <property type="component" value="Unassembled WGS sequence"/>
</dbReference>
<evidence type="ECO:0000313" key="3">
    <source>
        <dbReference type="Proteomes" id="UP000281553"/>
    </source>
</evidence>
<accession>A0A3P7NUC1</accession>
<evidence type="ECO:0000313" key="2">
    <source>
        <dbReference type="EMBL" id="VDN12529.1"/>
    </source>
</evidence>
<dbReference type="EMBL" id="UYRU01054114">
    <property type="protein sequence ID" value="VDN12529.1"/>
    <property type="molecule type" value="Genomic_DNA"/>
</dbReference>
<feature type="region of interest" description="Disordered" evidence="1">
    <location>
        <begin position="217"/>
        <end position="278"/>
    </location>
</feature>
<dbReference type="Gene3D" id="3.10.20.90">
    <property type="entry name" value="Phosphatidylinositol 3-kinase Catalytic Subunit, Chain A, domain 1"/>
    <property type="match status" value="1"/>
</dbReference>
<name>A0A3P7NUC1_DIBLA</name>
<keyword evidence="3" id="KW-1185">Reference proteome</keyword>
<sequence>MDDCGLPDAHRQLKSSVSESAQQLINRLLTIYGLNAQDFESNQYCLKQINIPAKHERLPLDVPAQVYLHPDDRPLQIMRRSMALYPNIRTELRLINAQDAGAMGDDASSQQYVNIPQQRKTSDSGDDDEVLEEETEISRDSGRTTPGDRSAVLISPALDISSRPPGLAPVFLNGRKVTGPTPISEGTVIRLGRHLNLRYIEQPAGTSVAGINKQRSAMSGSTPALVSRTPGDVHQRSATLEPRPNSDTVARSAKASVKEYKQRAATLGTLPDDPEVEL</sequence>
<gene>
    <name evidence="2" type="ORF">DILT_LOCUS8360</name>
</gene>
<evidence type="ECO:0008006" key="4">
    <source>
        <dbReference type="Google" id="ProtNLM"/>
    </source>
</evidence>
<evidence type="ECO:0000256" key="1">
    <source>
        <dbReference type="SAM" id="MobiDB-lite"/>
    </source>
</evidence>
<dbReference type="CDD" id="cd00060">
    <property type="entry name" value="FHA"/>
    <property type="match status" value="1"/>
</dbReference>
<feature type="region of interest" description="Disordered" evidence="1">
    <location>
        <begin position="103"/>
        <end position="150"/>
    </location>
</feature>
<proteinExistence type="predicted"/>
<organism evidence="2 3">
    <name type="scientific">Dibothriocephalus latus</name>
    <name type="common">Fish tapeworm</name>
    <name type="synonym">Diphyllobothrium latum</name>
    <dbReference type="NCBI Taxonomy" id="60516"/>
    <lineage>
        <taxon>Eukaryota</taxon>
        <taxon>Metazoa</taxon>
        <taxon>Spiralia</taxon>
        <taxon>Lophotrochozoa</taxon>
        <taxon>Platyhelminthes</taxon>
        <taxon>Cestoda</taxon>
        <taxon>Eucestoda</taxon>
        <taxon>Diphyllobothriidea</taxon>
        <taxon>Diphyllobothriidae</taxon>
        <taxon>Dibothriocephalus</taxon>
    </lineage>
</organism>
<dbReference type="InterPro" id="IPR029071">
    <property type="entry name" value="Ubiquitin-like_domsf"/>
</dbReference>
<dbReference type="OrthoDB" id="6260541at2759"/>
<feature type="compositionally biased region" description="Polar residues" evidence="1">
    <location>
        <begin position="107"/>
        <end position="119"/>
    </location>
</feature>
<feature type="compositionally biased region" description="Acidic residues" evidence="1">
    <location>
        <begin position="124"/>
        <end position="135"/>
    </location>
</feature>